<dbReference type="AlphaFoldDB" id="A0A6J6KI38"/>
<dbReference type="EMBL" id="CAEZVY010000120">
    <property type="protein sequence ID" value="CAB4648876.1"/>
    <property type="molecule type" value="Genomic_DNA"/>
</dbReference>
<accession>A0A6J6KI38</accession>
<name>A0A6J6KI38_9ZZZZ</name>
<protein>
    <submittedName>
        <fullName evidence="1">Unannotated protein</fullName>
    </submittedName>
</protein>
<evidence type="ECO:0000313" key="1">
    <source>
        <dbReference type="EMBL" id="CAB4648876.1"/>
    </source>
</evidence>
<organism evidence="1">
    <name type="scientific">freshwater metagenome</name>
    <dbReference type="NCBI Taxonomy" id="449393"/>
    <lineage>
        <taxon>unclassified sequences</taxon>
        <taxon>metagenomes</taxon>
        <taxon>ecological metagenomes</taxon>
    </lineage>
</organism>
<gene>
    <name evidence="1" type="ORF">UFOPK2158_01074</name>
</gene>
<proteinExistence type="predicted"/>
<sequence length="35" mass="3772">MAVSQVRHIADPGQFFALNSVSDLVDNSLGADQIR</sequence>
<reference evidence="1" key="1">
    <citation type="submission" date="2020-05" db="EMBL/GenBank/DDBJ databases">
        <authorList>
            <person name="Chiriac C."/>
            <person name="Salcher M."/>
            <person name="Ghai R."/>
            <person name="Kavagutti S V."/>
        </authorList>
    </citation>
    <scope>NUCLEOTIDE SEQUENCE</scope>
</reference>